<name>A0A1H5CQ63_9MICO</name>
<dbReference type="InterPro" id="IPR036452">
    <property type="entry name" value="Ribo_hydro-like"/>
</dbReference>
<dbReference type="PANTHER" id="PTHR12304:SF4">
    <property type="entry name" value="URIDINE NUCLEOSIDASE"/>
    <property type="match status" value="1"/>
</dbReference>
<keyword evidence="1 4" id="KW-0378">Hydrolase</keyword>
<proteinExistence type="predicted"/>
<dbReference type="InterPro" id="IPR023186">
    <property type="entry name" value="IUNH"/>
</dbReference>
<evidence type="ECO:0000256" key="2">
    <source>
        <dbReference type="ARBA" id="ARBA00023295"/>
    </source>
</evidence>
<reference evidence="5" key="1">
    <citation type="submission" date="2016-10" db="EMBL/GenBank/DDBJ databases">
        <authorList>
            <person name="Varghese N."/>
            <person name="Submissions S."/>
        </authorList>
    </citation>
    <scope>NUCLEOTIDE SEQUENCE [LARGE SCALE GENOMIC DNA]</scope>
    <source>
        <strain evidence="5">DSM 21368</strain>
    </source>
</reference>
<organism evidence="4 5">
    <name type="scientific">Ruania alba</name>
    <dbReference type="NCBI Taxonomy" id="648782"/>
    <lineage>
        <taxon>Bacteria</taxon>
        <taxon>Bacillati</taxon>
        <taxon>Actinomycetota</taxon>
        <taxon>Actinomycetes</taxon>
        <taxon>Micrococcales</taxon>
        <taxon>Ruaniaceae</taxon>
        <taxon>Ruania</taxon>
    </lineage>
</organism>
<dbReference type="OrthoDB" id="9797882at2"/>
<accession>A0A1H5CQ63</accession>
<sequence>MSAPYILDVDTGTDDALALILAARHPDIDLRAVTCVAGNTSIENVVRNTGAVLQAIGAPGMPVAGGAERPLLEPHRDADHVHGVNGLAGIDLPASLVPPARVHAVELLRQQLTSSEQPITLVALGPLTNVALLLRMYPAAAARIGRIVLMGGSASVGNATPVAEFNVWHDPEAAAVVFGTSVPLTMYGLDVFTGLQLTDDQVANMAGAEDPGANLVHRILTGRPTLVDEGYGLGDAGAVCAAVDPAGMETERARVAVECGGVLARGQTIVDRRARPGEADLRGARFGEYAEVGLAIDVDRYRELFLRHACQVESGVHGRRDARAQVRAG</sequence>
<dbReference type="GO" id="GO:0006152">
    <property type="term" value="P:purine nucleoside catabolic process"/>
    <property type="evidence" value="ECO:0007669"/>
    <property type="project" value="TreeGrafter"/>
</dbReference>
<dbReference type="GO" id="GO:0008477">
    <property type="term" value="F:purine nucleosidase activity"/>
    <property type="evidence" value="ECO:0007669"/>
    <property type="project" value="TreeGrafter"/>
</dbReference>
<dbReference type="Pfam" id="PF01156">
    <property type="entry name" value="IU_nuc_hydro"/>
    <property type="match status" value="1"/>
</dbReference>
<dbReference type="CDD" id="cd02651">
    <property type="entry name" value="nuc_hydro_IU_UC_XIUA"/>
    <property type="match status" value="1"/>
</dbReference>
<feature type="domain" description="Inosine/uridine-preferring nucleoside hydrolase" evidence="3">
    <location>
        <begin position="6"/>
        <end position="301"/>
    </location>
</feature>
<keyword evidence="5" id="KW-1185">Reference proteome</keyword>
<evidence type="ECO:0000313" key="4">
    <source>
        <dbReference type="EMBL" id="SED68842.1"/>
    </source>
</evidence>
<dbReference type="InterPro" id="IPR001910">
    <property type="entry name" value="Inosine/uridine_hydrolase_dom"/>
</dbReference>
<dbReference type="Gene3D" id="3.90.245.10">
    <property type="entry name" value="Ribonucleoside hydrolase-like"/>
    <property type="match status" value="1"/>
</dbReference>
<keyword evidence="2" id="KW-0326">Glycosidase</keyword>
<dbReference type="GO" id="GO:0005829">
    <property type="term" value="C:cytosol"/>
    <property type="evidence" value="ECO:0007669"/>
    <property type="project" value="TreeGrafter"/>
</dbReference>
<evidence type="ECO:0000259" key="3">
    <source>
        <dbReference type="Pfam" id="PF01156"/>
    </source>
</evidence>
<dbReference type="EMBL" id="FNTX01000001">
    <property type="protein sequence ID" value="SED68842.1"/>
    <property type="molecule type" value="Genomic_DNA"/>
</dbReference>
<evidence type="ECO:0000256" key="1">
    <source>
        <dbReference type="ARBA" id="ARBA00022801"/>
    </source>
</evidence>
<dbReference type="STRING" id="648782.SAMN04488554_0439"/>
<gene>
    <name evidence="4" type="ORF">SAMN04488554_0439</name>
</gene>
<dbReference type="Proteomes" id="UP000199220">
    <property type="component" value="Unassembled WGS sequence"/>
</dbReference>
<dbReference type="SUPFAM" id="SSF53590">
    <property type="entry name" value="Nucleoside hydrolase"/>
    <property type="match status" value="1"/>
</dbReference>
<evidence type="ECO:0000313" key="5">
    <source>
        <dbReference type="Proteomes" id="UP000199220"/>
    </source>
</evidence>
<dbReference type="RefSeq" id="WP_089772910.1">
    <property type="nucleotide sequence ID" value="NZ_FNTX01000001.1"/>
</dbReference>
<dbReference type="AlphaFoldDB" id="A0A1H5CQ63"/>
<dbReference type="PANTHER" id="PTHR12304">
    <property type="entry name" value="INOSINE-URIDINE PREFERRING NUCLEOSIDE HYDROLASE"/>
    <property type="match status" value="1"/>
</dbReference>
<protein>
    <submittedName>
        <fullName evidence="4">Pyrimidine-specific ribonucleoside hydrolase</fullName>
    </submittedName>
</protein>